<evidence type="ECO:0000256" key="8">
    <source>
        <dbReference type="ARBA" id="ARBA00022840"/>
    </source>
</evidence>
<feature type="transmembrane region" description="Helical" evidence="17">
    <location>
        <begin position="707"/>
        <end position="732"/>
    </location>
</feature>
<evidence type="ECO:0000256" key="12">
    <source>
        <dbReference type="ARBA" id="ARBA00022989"/>
    </source>
</evidence>
<keyword evidence="15 17" id="KW-0472">Membrane</keyword>
<dbReference type="Pfam" id="PF08282">
    <property type="entry name" value="Hydrolase_3"/>
    <property type="match status" value="1"/>
</dbReference>
<keyword evidence="13" id="KW-0915">Sodium</keyword>
<keyword evidence="12 17" id="KW-1133">Transmembrane helix</keyword>
<accession>A0ABR4PU90</accession>
<keyword evidence="10" id="KW-0630">Potassium</keyword>
<sequence>MALSYGIEDYIEGSVILAVIFLNIIVGFFQDYRAEETMKSLKALSAPLCKVLRNSGHVETLKAEDLVIGDIVQLATGDIIPADLRLFYGLNLETDEALLTGESLPVVKTPFATMDSKDLPVGDRTNMTFSASTVTKGRGAGIVIATGSKTEVGQIAEFLNEGSNDNKISSRPVRILKKVQTAVKSTLGLVGTPLQVKLSWFALLLLALAILLAIIVFSVNKFNVSGEVLLYGVCVAVAIIPESLIAVLTITMAVGTKAMAKRHVIVRKLQAIEAIGGVTNVCSDKTGTLTQGKMIVRNAWIPGVGDLSVHETKDILDPTTGLVNLDKMNVDPTRIDKSTRLTNFLDAIALCNLATIYEPKPSTITEKTSPEGGWSAVGDPTEIALQVFASRFAHGKTKLLEPLNLELVAEHPFDSSIKRMSVVYKNHTTGFGSVYTKGALESLLPILSDSEDQKSAISTRADMLAKGGLRVLCIAHRNVFGDDFDNVTKRDFAEGNLSFVGLVGVYDPPRPGALDSVKRCGRAGITVHMLTGDHISTATAIAKEVGIIANSVFPGPGITTVVTASSFDALSEAEVDALPELPLVIARCSPTTKVSMVNALHRRGGFCIMTGDGVNDSPALKRADVGIAMGLNGSDVAKDCADMILTDDDFSSIIRAIGEGRRLFDNIQKFLMHLLISNISQVVLLLVGLAFRDHDNHSVFPLSPLEILWVNMITSSFLALGLGMEAASPDLMSRPPHSLRIGVFTKELIIDKMIYGCTMGILCLIAFISVVYGKGDGQLGMDCNEGYNETCYTVYRARATVFSVLSCLLLVTAWEVKHFSRSLFNLYPEKYTGPFNVWHGIRENNFLFWAVIGGLITTFPVVYIPIVNRVVFKHLGIGWEWGVVVGCVVVYISVVESWKAIKRRFGIGTQPNILKAEEIDRDIETV</sequence>
<dbReference type="SFLD" id="SFLDG00002">
    <property type="entry name" value="C1.7:_P-type_atpase_like"/>
    <property type="match status" value="1"/>
</dbReference>
<comment type="subcellular location">
    <subcellularLocation>
        <location evidence="1">Cell membrane</location>
        <topology evidence="1">Multi-pass membrane protein</topology>
    </subcellularLocation>
</comment>
<evidence type="ECO:0000256" key="1">
    <source>
        <dbReference type="ARBA" id="ARBA00004651"/>
    </source>
</evidence>
<keyword evidence="8" id="KW-0067">ATP-binding</keyword>
<evidence type="ECO:0000313" key="21">
    <source>
        <dbReference type="Proteomes" id="UP001629113"/>
    </source>
</evidence>
<dbReference type="InterPro" id="IPR023298">
    <property type="entry name" value="ATPase_P-typ_TM_dom_sf"/>
</dbReference>
<evidence type="ECO:0000256" key="14">
    <source>
        <dbReference type="ARBA" id="ARBA00023065"/>
    </source>
</evidence>
<feature type="domain" description="Cation-transporting P-type ATPase C-terminal" evidence="19">
    <location>
        <begin position="700"/>
        <end position="901"/>
    </location>
</feature>
<organism evidence="20 21">
    <name type="scientific">Phlyctema vagabunda</name>
    <dbReference type="NCBI Taxonomy" id="108571"/>
    <lineage>
        <taxon>Eukaryota</taxon>
        <taxon>Fungi</taxon>
        <taxon>Dikarya</taxon>
        <taxon>Ascomycota</taxon>
        <taxon>Pezizomycotina</taxon>
        <taxon>Leotiomycetes</taxon>
        <taxon>Helotiales</taxon>
        <taxon>Dermateaceae</taxon>
        <taxon>Phlyctema</taxon>
    </lineage>
</organism>
<evidence type="ECO:0000313" key="20">
    <source>
        <dbReference type="EMBL" id="KAL3426834.1"/>
    </source>
</evidence>
<dbReference type="Pfam" id="PF13246">
    <property type="entry name" value="Cation_ATPase"/>
    <property type="match status" value="1"/>
</dbReference>
<keyword evidence="4" id="KW-0633">Potassium transport</keyword>
<feature type="transmembrane region" description="Helical" evidence="17">
    <location>
        <begin position="793"/>
        <end position="814"/>
    </location>
</feature>
<dbReference type="PRINTS" id="PR00119">
    <property type="entry name" value="CATATPASE"/>
</dbReference>
<dbReference type="Pfam" id="PF00689">
    <property type="entry name" value="Cation_ATPase_C"/>
    <property type="match status" value="1"/>
</dbReference>
<feature type="transmembrane region" description="Helical" evidence="17">
    <location>
        <begin position="13"/>
        <end position="32"/>
    </location>
</feature>
<feature type="domain" description="P-type ATPase A" evidence="18">
    <location>
        <begin position="45"/>
        <end position="159"/>
    </location>
</feature>
<dbReference type="SFLD" id="SFLDS00003">
    <property type="entry name" value="Haloacid_Dehalogenase"/>
    <property type="match status" value="1"/>
</dbReference>
<keyword evidence="16" id="KW-0739">Sodium transport</keyword>
<feature type="transmembrane region" description="Helical" evidence="17">
    <location>
        <begin position="670"/>
        <end position="691"/>
    </location>
</feature>
<feature type="transmembrane region" description="Helical" evidence="17">
    <location>
        <begin position="753"/>
        <end position="773"/>
    </location>
</feature>
<dbReference type="NCBIfam" id="TIGR01494">
    <property type="entry name" value="ATPase_P-type"/>
    <property type="match status" value="3"/>
</dbReference>
<evidence type="ECO:0000256" key="3">
    <source>
        <dbReference type="ARBA" id="ARBA00022475"/>
    </source>
</evidence>
<dbReference type="Gene3D" id="1.20.1110.10">
    <property type="entry name" value="Calcium-transporting ATPase, transmembrane domain"/>
    <property type="match status" value="1"/>
</dbReference>
<feature type="transmembrane region" description="Helical" evidence="17">
    <location>
        <begin position="846"/>
        <end position="866"/>
    </location>
</feature>
<dbReference type="InterPro" id="IPR006414">
    <property type="entry name" value="P-type_ATPase_IID"/>
</dbReference>
<dbReference type="SFLD" id="SFLDF00027">
    <property type="entry name" value="p-type_atpase"/>
    <property type="match status" value="1"/>
</dbReference>
<dbReference type="InterPro" id="IPR036412">
    <property type="entry name" value="HAD-like_sf"/>
</dbReference>
<evidence type="ECO:0000256" key="7">
    <source>
        <dbReference type="ARBA" id="ARBA00022741"/>
    </source>
</evidence>
<evidence type="ECO:0000256" key="4">
    <source>
        <dbReference type="ARBA" id="ARBA00022538"/>
    </source>
</evidence>
<dbReference type="InterPro" id="IPR023214">
    <property type="entry name" value="HAD_sf"/>
</dbReference>
<keyword evidence="9" id="KW-0460">Magnesium</keyword>
<comment type="caution">
    <text evidence="20">The sequence shown here is derived from an EMBL/GenBank/DDBJ whole genome shotgun (WGS) entry which is preliminary data.</text>
</comment>
<keyword evidence="6" id="KW-0479">Metal-binding</keyword>
<dbReference type="SUPFAM" id="SSF56784">
    <property type="entry name" value="HAD-like"/>
    <property type="match status" value="1"/>
</dbReference>
<keyword evidence="3" id="KW-1003">Cell membrane</keyword>
<dbReference type="EMBL" id="JBFCZG010000001">
    <property type="protein sequence ID" value="KAL3426834.1"/>
    <property type="molecule type" value="Genomic_DNA"/>
</dbReference>
<name>A0ABR4PU90_9HELO</name>
<evidence type="ECO:0000256" key="17">
    <source>
        <dbReference type="SAM" id="Phobius"/>
    </source>
</evidence>
<dbReference type="Proteomes" id="UP001629113">
    <property type="component" value="Unassembled WGS sequence"/>
</dbReference>
<evidence type="ECO:0000256" key="9">
    <source>
        <dbReference type="ARBA" id="ARBA00022842"/>
    </source>
</evidence>
<dbReference type="Pfam" id="PF00122">
    <property type="entry name" value="E1-E2_ATPase"/>
    <property type="match status" value="1"/>
</dbReference>
<dbReference type="PANTHER" id="PTHR42861">
    <property type="entry name" value="CALCIUM-TRANSPORTING ATPASE"/>
    <property type="match status" value="1"/>
</dbReference>
<evidence type="ECO:0000256" key="5">
    <source>
        <dbReference type="ARBA" id="ARBA00022692"/>
    </source>
</evidence>
<evidence type="ECO:0000256" key="11">
    <source>
        <dbReference type="ARBA" id="ARBA00022967"/>
    </source>
</evidence>
<dbReference type="Gene3D" id="3.40.50.1000">
    <property type="entry name" value="HAD superfamily/HAD-like"/>
    <property type="match status" value="1"/>
</dbReference>
<evidence type="ECO:0000256" key="6">
    <source>
        <dbReference type="ARBA" id="ARBA00022723"/>
    </source>
</evidence>
<dbReference type="SUPFAM" id="SSF81660">
    <property type="entry name" value="Metal cation-transporting ATPase, ATP-binding domain N"/>
    <property type="match status" value="1"/>
</dbReference>
<dbReference type="Gene3D" id="2.70.150.10">
    <property type="entry name" value="Calcium-transporting ATPase, cytoplasmic transduction domain A"/>
    <property type="match status" value="1"/>
</dbReference>
<evidence type="ECO:0000256" key="13">
    <source>
        <dbReference type="ARBA" id="ARBA00023053"/>
    </source>
</evidence>
<keyword evidence="21" id="KW-1185">Reference proteome</keyword>
<keyword evidence="14" id="KW-0406">Ion transport</keyword>
<dbReference type="InterPro" id="IPR008250">
    <property type="entry name" value="ATPase_P-typ_transduc_dom_A_sf"/>
</dbReference>
<keyword evidence="11" id="KW-1278">Translocase</keyword>
<gene>
    <name evidence="20" type="ORF">PVAG01_00343</name>
</gene>
<dbReference type="InterPro" id="IPR001757">
    <property type="entry name" value="P_typ_ATPase"/>
</dbReference>
<evidence type="ECO:0000256" key="2">
    <source>
        <dbReference type="ARBA" id="ARBA00022448"/>
    </source>
</evidence>
<dbReference type="SUPFAM" id="SSF81665">
    <property type="entry name" value="Calcium ATPase, transmembrane domain M"/>
    <property type="match status" value="1"/>
</dbReference>
<dbReference type="InterPro" id="IPR059000">
    <property type="entry name" value="ATPase_P-type_domA"/>
</dbReference>
<dbReference type="PRINTS" id="PR00120">
    <property type="entry name" value="HATPASE"/>
</dbReference>
<protein>
    <submittedName>
        <fullName evidence="20">Potassium sodium efflux p-type ATPase</fullName>
    </submittedName>
</protein>
<evidence type="ECO:0000256" key="15">
    <source>
        <dbReference type="ARBA" id="ARBA00023136"/>
    </source>
</evidence>
<reference evidence="20 21" key="1">
    <citation type="submission" date="2024-06" db="EMBL/GenBank/DDBJ databases">
        <title>Complete genome of Phlyctema vagabunda strain 19-DSS-EL-015.</title>
        <authorList>
            <person name="Fiorenzani C."/>
        </authorList>
    </citation>
    <scope>NUCLEOTIDE SEQUENCE [LARGE SCALE GENOMIC DNA]</scope>
    <source>
        <strain evidence="20 21">19-DSS-EL-015</strain>
    </source>
</reference>
<keyword evidence="5 17" id="KW-0812">Transmembrane</keyword>
<evidence type="ECO:0000259" key="19">
    <source>
        <dbReference type="Pfam" id="PF00689"/>
    </source>
</evidence>
<evidence type="ECO:0000256" key="10">
    <source>
        <dbReference type="ARBA" id="ARBA00022958"/>
    </source>
</evidence>
<proteinExistence type="predicted"/>
<dbReference type="InterPro" id="IPR023299">
    <property type="entry name" value="ATPase_P-typ_cyto_dom_N"/>
</dbReference>
<dbReference type="InterPro" id="IPR018303">
    <property type="entry name" value="ATPase_P-typ_P_site"/>
</dbReference>
<keyword evidence="7" id="KW-0547">Nucleotide-binding</keyword>
<dbReference type="NCBIfam" id="TIGR01523">
    <property type="entry name" value="ATPase-IID_K-Na"/>
    <property type="match status" value="1"/>
</dbReference>
<dbReference type="Gene3D" id="3.40.1110.10">
    <property type="entry name" value="Calcium-transporting ATPase, cytoplasmic domain N"/>
    <property type="match status" value="1"/>
</dbReference>
<feature type="transmembrane region" description="Helical" evidence="17">
    <location>
        <begin position="229"/>
        <end position="254"/>
    </location>
</feature>
<feature type="transmembrane region" description="Helical" evidence="17">
    <location>
        <begin position="878"/>
        <end position="895"/>
    </location>
</feature>
<dbReference type="SUPFAM" id="SSF81653">
    <property type="entry name" value="Calcium ATPase, transduction domain A"/>
    <property type="match status" value="1"/>
</dbReference>
<evidence type="ECO:0000259" key="18">
    <source>
        <dbReference type="Pfam" id="PF00122"/>
    </source>
</evidence>
<dbReference type="InterPro" id="IPR006068">
    <property type="entry name" value="ATPase_P-typ_cation-transptr_C"/>
</dbReference>
<evidence type="ECO:0000256" key="16">
    <source>
        <dbReference type="ARBA" id="ARBA00023201"/>
    </source>
</evidence>
<feature type="transmembrane region" description="Helical" evidence="17">
    <location>
        <begin position="198"/>
        <end position="217"/>
    </location>
</feature>
<dbReference type="PROSITE" id="PS00154">
    <property type="entry name" value="ATPASE_E1_E2"/>
    <property type="match status" value="1"/>
</dbReference>
<keyword evidence="2" id="KW-0813">Transport</keyword>
<dbReference type="InterPro" id="IPR044492">
    <property type="entry name" value="P_typ_ATPase_HD_dom"/>
</dbReference>